<dbReference type="PROSITE" id="PS01124">
    <property type="entry name" value="HTH_ARAC_FAMILY_2"/>
    <property type="match status" value="1"/>
</dbReference>
<dbReference type="InterPro" id="IPR050204">
    <property type="entry name" value="AraC_XylS_family_regulators"/>
</dbReference>
<dbReference type="EMBL" id="JAVDPW010000003">
    <property type="protein sequence ID" value="MDR6289229.1"/>
    <property type="molecule type" value="Genomic_DNA"/>
</dbReference>
<dbReference type="PANTHER" id="PTHR46796">
    <property type="entry name" value="HTH-TYPE TRANSCRIPTIONAL ACTIVATOR RHAS-RELATED"/>
    <property type="match status" value="1"/>
</dbReference>
<name>A0ABU1JMG6_9PROT</name>
<accession>A0ABU1JMG6</accession>
<keyword evidence="2" id="KW-0238">DNA-binding</keyword>
<evidence type="ECO:0000256" key="3">
    <source>
        <dbReference type="ARBA" id="ARBA00023163"/>
    </source>
</evidence>
<comment type="caution">
    <text evidence="5">The sequence shown here is derived from an EMBL/GenBank/DDBJ whole genome shotgun (WGS) entry which is preliminary data.</text>
</comment>
<dbReference type="SMART" id="SM00342">
    <property type="entry name" value="HTH_ARAC"/>
    <property type="match status" value="1"/>
</dbReference>
<evidence type="ECO:0000259" key="4">
    <source>
        <dbReference type="PROSITE" id="PS01124"/>
    </source>
</evidence>
<evidence type="ECO:0000313" key="6">
    <source>
        <dbReference type="Proteomes" id="UP001262410"/>
    </source>
</evidence>
<dbReference type="Gene3D" id="1.10.10.60">
    <property type="entry name" value="Homeodomain-like"/>
    <property type="match status" value="1"/>
</dbReference>
<evidence type="ECO:0000256" key="2">
    <source>
        <dbReference type="ARBA" id="ARBA00023125"/>
    </source>
</evidence>
<dbReference type="Pfam" id="PF12833">
    <property type="entry name" value="HTH_18"/>
    <property type="match status" value="1"/>
</dbReference>
<dbReference type="PANTHER" id="PTHR46796:SF7">
    <property type="entry name" value="ARAC FAMILY TRANSCRIPTIONAL REGULATOR"/>
    <property type="match status" value="1"/>
</dbReference>
<dbReference type="SUPFAM" id="SSF51182">
    <property type="entry name" value="RmlC-like cupins"/>
    <property type="match status" value="1"/>
</dbReference>
<dbReference type="SUPFAM" id="SSF46689">
    <property type="entry name" value="Homeodomain-like"/>
    <property type="match status" value="2"/>
</dbReference>
<sequence>MAADDADDPLSGLAPLLRVRPVLDDLCRFGGTWAAPHDAEGPGWAYFHIVTRGECLLDRVGHGPLQLRAGDVLLLPHGDPHIVRARPDSAGGAPGMAREYRNAIRHKTSLGVEPDTELVCGRLQFEAASESLLVATLPDVIVLRAADWPDTERSRILLESVRDELDTDRAGAAAIAINLASALFVMMLRAHLATSGTSDGLLRLLGHRAAARAVLAMLREPARDWTLDDLAAQAAASRATLVRAFRTAAGTPPLAFLTDLRLGLARQQLLRGKASVAQVAAEVGYQSEGALSRAMHRRYGIRPGELRRAGGAADKTG</sequence>
<keyword evidence="1" id="KW-0805">Transcription regulation</keyword>
<dbReference type="InterPro" id="IPR032783">
    <property type="entry name" value="AraC_lig"/>
</dbReference>
<reference evidence="5 6" key="1">
    <citation type="submission" date="2023-07" db="EMBL/GenBank/DDBJ databases">
        <title>Sorghum-associated microbial communities from plants grown in Nebraska, USA.</title>
        <authorList>
            <person name="Schachtman D."/>
        </authorList>
    </citation>
    <scope>NUCLEOTIDE SEQUENCE [LARGE SCALE GENOMIC DNA]</scope>
    <source>
        <strain evidence="5 6">584</strain>
    </source>
</reference>
<feature type="domain" description="HTH araC/xylS-type" evidence="4">
    <location>
        <begin position="211"/>
        <end position="309"/>
    </location>
</feature>
<dbReference type="InterPro" id="IPR011051">
    <property type="entry name" value="RmlC_Cupin_sf"/>
</dbReference>
<dbReference type="InterPro" id="IPR009057">
    <property type="entry name" value="Homeodomain-like_sf"/>
</dbReference>
<gene>
    <name evidence="5" type="ORF">E9232_001744</name>
</gene>
<evidence type="ECO:0000256" key="1">
    <source>
        <dbReference type="ARBA" id="ARBA00023015"/>
    </source>
</evidence>
<keyword evidence="3" id="KW-0804">Transcription</keyword>
<dbReference type="RefSeq" id="WP_309793433.1">
    <property type="nucleotide sequence ID" value="NZ_JAVDPW010000003.1"/>
</dbReference>
<evidence type="ECO:0000313" key="5">
    <source>
        <dbReference type="EMBL" id="MDR6289229.1"/>
    </source>
</evidence>
<protein>
    <submittedName>
        <fullName evidence="5">AraC family transcriptional activator of mtrCDE</fullName>
    </submittedName>
</protein>
<organism evidence="5 6">
    <name type="scientific">Inquilinus ginsengisoli</name>
    <dbReference type="NCBI Taxonomy" id="363840"/>
    <lineage>
        <taxon>Bacteria</taxon>
        <taxon>Pseudomonadati</taxon>
        <taxon>Pseudomonadota</taxon>
        <taxon>Alphaproteobacteria</taxon>
        <taxon>Rhodospirillales</taxon>
        <taxon>Rhodospirillaceae</taxon>
        <taxon>Inquilinus</taxon>
    </lineage>
</organism>
<dbReference type="Proteomes" id="UP001262410">
    <property type="component" value="Unassembled WGS sequence"/>
</dbReference>
<dbReference type="Pfam" id="PF12852">
    <property type="entry name" value="Cupin_6"/>
    <property type="match status" value="1"/>
</dbReference>
<keyword evidence="6" id="KW-1185">Reference proteome</keyword>
<proteinExistence type="predicted"/>
<dbReference type="InterPro" id="IPR018060">
    <property type="entry name" value="HTH_AraC"/>
</dbReference>